<dbReference type="InterPro" id="IPR050742">
    <property type="entry name" value="Helicase_Restrict-Modif_Enz"/>
</dbReference>
<keyword evidence="1" id="KW-0175">Coiled coil</keyword>
<evidence type="ECO:0000313" key="4">
    <source>
        <dbReference type="Proteomes" id="UP000663181"/>
    </source>
</evidence>
<protein>
    <submittedName>
        <fullName evidence="3">DEAD/DEAH box helicase family protein</fullName>
    </submittedName>
</protein>
<feature type="domain" description="Helicase/UvrB N-terminal" evidence="2">
    <location>
        <begin position="3"/>
        <end position="197"/>
    </location>
</feature>
<organism evidence="3 4">
    <name type="scientific">Dyella caseinilytica</name>
    <dbReference type="NCBI Taxonomy" id="1849581"/>
    <lineage>
        <taxon>Bacteria</taxon>
        <taxon>Pseudomonadati</taxon>
        <taxon>Pseudomonadota</taxon>
        <taxon>Gammaproteobacteria</taxon>
        <taxon>Lysobacterales</taxon>
        <taxon>Rhodanobacteraceae</taxon>
        <taxon>Dyella</taxon>
    </lineage>
</organism>
<feature type="coiled-coil region" evidence="1">
    <location>
        <begin position="652"/>
        <end position="679"/>
    </location>
</feature>
<sequence length="871" mass="97571">MKFTLKEYQTDAVRDALKNLKRARKYWHADADSTAFSLTAVTGAGKTVMAAATFEALFHGDDEFDFDGDPGAVVIWFSDSPDLNEQTRFRLMEASDRINHTDLVVVENTFNRAKFEAKKVYFLNTQKLGKKSLLVRGFDQEELEANAGDLLPETRPDLRSFTIWDTIRNTIEDPDLTLYFVLDEAHRGMGNPSAASQNAKSTIVQRIINGSGGVPGTPVVWGISATVDRFNKAMEGAQRRTTLPNVVVDPKKVQESGLIKDNIVLEIPDGVGDFDTVLVRRATDKLKASTEAWAEYARQQNESRPVIPLMVLQVPNTPDPSDVGRALDIIYQEWPELPSGSVAHVLAEHSTQQFGARNVPHISPELVQDQKWIRVLIAKDAISTGWDCPRAEVMVSFRAASDHTHITQLLGRMVRAPLARRVPSNDRLNSVDCLLPKFDKKTVEAVVEALITGNDTLPPSSGRILINPVEVKPDSSVPRAIWDAFESLPSQTRPQHGAKPIKRLTALAHELASDDILPNAGKIAHAAMHDALDQFQINESEKVDAKRRAVLTVEGETITVDLKGKKKSFNDFWEDADMAVIDDVYRRAARIFSPDVSRTYVDHLAYKISEPDDPDFEEALIESRVSVAALSLLMEVQSYFDGMADALARTWLSQYSSQIKMLTDDRKEAYRQIVEMSKEPQDAGLFKPEARFEHTKERKGNVEMDLPKWKNHLLCDVNGDYPAKLNDWEEDVIKIESKRNGFRFWYRNPQQPGQSSLGIAYKVGDRYEILRPDFLFFAEQANGKIAVDIVDPHGTHLSDALAKLQGLAIYAEAHLSAFRRIESIIKVDETLRMLDLTRADVRNAIANFKDSANLEALYAGSLGSDYKSKQK</sequence>
<dbReference type="Pfam" id="PF04851">
    <property type="entry name" value="ResIII"/>
    <property type="match status" value="1"/>
</dbReference>
<dbReference type="PANTHER" id="PTHR47396">
    <property type="entry name" value="TYPE I RESTRICTION ENZYME ECOKI R PROTEIN"/>
    <property type="match status" value="1"/>
</dbReference>
<name>A0ABX7GWF9_9GAMM</name>
<dbReference type="Gene3D" id="3.40.50.300">
    <property type="entry name" value="P-loop containing nucleotide triphosphate hydrolases"/>
    <property type="match status" value="2"/>
</dbReference>
<keyword evidence="3" id="KW-0547">Nucleotide-binding</keyword>
<gene>
    <name evidence="3" type="ORF">ISN74_19360</name>
</gene>
<accession>A0ABX7GWF9</accession>
<keyword evidence="3" id="KW-0347">Helicase</keyword>
<proteinExistence type="predicted"/>
<dbReference type="EMBL" id="CP064030">
    <property type="protein sequence ID" value="QRN53540.1"/>
    <property type="molecule type" value="Genomic_DNA"/>
</dbReference>
<evidence type="ECO:0000256" key="1">
    <source>
        <dbReference type="SAM" id="Coils"/>
    </source>
</evidence>
<dbReference type="SUPFAM" id="SSF52540">
    <property type="entry name" value="P-loop containing nucleoside triphosphate hydrolases"/>
    <property type="match status" value="2"/>
</dbReference>
<dbReference type="Proteomes" id="UP000663181">
    <property type="component" value="Chromosome"/>
</dbReference>
<evidence type="ECO:0000259" key="2">
    <source>
        <dbReference type="Pfam" id="PF04851"/>
    </source>
</evidence>
<reference evidence="3 4" key="1">
    <citation type="submission" date="2020-10" db="EMBL/GenBank/DDBJ databases">
        <title>Phylogeny of dyella-like bacteria.</title>
        <authorList>
            <person name="Fu J."/>
        </authorList>
    </citation>
    <scope>NUCLEOTIDE SEQUENCE [LARGE SCALE GENOMIC DNA]</scope>
    <source>
        <strain evidence="3 4">DHOB09</strain>
    </source>
</reference>
<keyword evidence="3" id="KW-0067">ATP-binding</keyword>
<dbReference type="InterPro" id="IPR027417">
    <property type="entry name" value="P-loop_NTPase"/>
</dbReference>
<dbReference type="GO" id="GO:0004386">
    <property type="term" value="F:helicase activity"/>
    <property type="evidence" value="ECO:0007669"/>
    <property type="project" value="UniProtKB-KW"/>
</dbReference>
<keyword evidence="4" id="KW-1185">Reference proteome</keyword>
<dbReference type="InterPro" id="IPR006935">
    <property type="entry name" value="Helicase/UvrB_N"/>
</dbReference>
<dbReference type="RefSeq" id="WP_188795525.1">
    <property type="nucleotide sequence ID" value="NZ_BMIZ01000001.1"/>
</dbReference>
<dbReference type="PANTHER" id="PTHR47396:SF1">
    <property type="entry name" value="ATP-DEPENDENT HELICASE IRC3-RELATED"/>
    <property type="match status" value="1"/>
</dbReference>
<keyword evidence="3" id="KW-0378">Hydrolase</keyword>
<evidence type="ECO:0000313" key="3">
    <source>
        <dbReference type="EMBL" id="QRN53540.1"/>
    </source>
</evidence>